<dbReference type="CDD" id="cd07184">
    <property type="entry name" value="E_set_Isoamylase_like_N"/>
    <property type="match status" value="1"/>
</dbReference>
<dbReference type="RefSeq" id="WP_179644353.1">
    <property type="nucleotide sequence ID" value="NZ_BAAAYY010000036.1"/>
</dbReference>
<dbReference type="InterPro" id="IPR014756">
    <property type="entry name" value="Ig_E-set"/>
</dbReference>
<dbReference type="EMBL" id="JACCCC010000001">
    <property type="protein sequence ID" value="NYE48595.1"/>
    <property type="molecule type" value="Genomic_DNA"/>
</dbReference>
<dbReference type="Gene3D" id="2.60.40.10">
    <property type="entry name" value="Immunoglobulins"/>
    <property type="match status" value="1"/>
</dbReference>
<protein>
    <submittedName>
        <fullName evidence="2">1,4-alpha-glucan branching enzyme</fullName>
    </submittedName>
</protein>
<gene>
    <name evidence="2" type="ORF">HDA32_003715</name>
</gene>
<organism evidence="2 3">
    <name type="scientific">Spinactinospora alkalitolerans</name>
    <dbReference type="NCBI Taxonomy" id="687207"/>
    <lineage>
        <taxon>Bacteria</taxon>
        <taxon>Bacillati</taxon>
        <taxon>Actinomycetota</taxon>
        <taxon>Actinomycetes</taxon>
        <taxon>Streptosporangiales</taxon>
        <taxon>Nocardiopsidaceae</taxon>
        <taxon>Spinactinospora</taxon>
    </lineage>
</organism>
<keyword evidence="3" id="KW-1185">Reference proteome</keyword>
<reference evidence="2 3" key="1">
    <citation type="submission" date="2020-07" db="EMBL/GenBank/DDBJ databases">
        <title>Sequencing the genomes of 1000 actinobacteria strains.</title>
        <authorList>
            <person name="Klenk H.-P."/>
        </authorList>
    </citation>
    <scope>NUCLEOTIDE SEQUENCE [LARGE SCALE GENOMIC DNA]</scope>
    <source>
        <strain evidence="2 3">CXB654</strain>
    </source>
</reference>
<comment type="caution">
    <text evidence="2">The sequence shown here is derived from an EMBL/GenBank/DDBJ whole genome shotgun (WGS) entry which is preliminary data.</text>
</comment>
<name>A0A852TZ29_9ACTN</name>
<evidence type="ECO:0000313" key="2">
    <source>
        <dbReference type="EMBL" id="NYE48595.1"/>
    </source>
</evidence>
<sequence>MIKRGKQGKDGHVKITFSLPAEEPPGPVSLVGDFNGWDPYSHPLTQRSNGHRSAVVTVPTSTMLHFRYLGHDGVWFDDTDADALHHDGGRLQV</sequence>
<dbReference type="Proteomes" id="UP000589036">
    <property type="component" value="Unassembled WGS sequence"/>
</dbReference>
<dbReference type="SUPFAM" id="SSF81296">
    <property type="entry name" value="E set domains"/>
    <property type="match status" value="1"/>
</dbReference>
<dbReference type="GO" id="GO:0005975">
    <property type="term" value="P:carbohydrate metabolic process"/>
    <property type="evidence" value="ECO:0007669"/>
    <property type="project" value="UniProtKB-ARBA"/>
</dbReference>
<accession>A0A852TZ29</accession>
<evidence type="ECO:0000256" key="1">
    <source>
        <dbReference type="SAM" id="MobiDB-lite"/>
    </source>
</evidence>
<proteinExistence type="predicted"/>
<dbReference type="InterPro" id="IPR013783">
    <property type="entry name" value="Ig-like_fold"/>
</dbReference>
<evidence type="ECO:0000313" key="3">
    <source>
        <dbReference type="Proteomes" id="UP000589036"/>
    </source>
</evidence>
<dbReference type="AlphaFoldDB" id="A0A852TZ29"/>
<feature type="region of interest" description="Disordered" evidence="1">
    <location>
        <begin position="1"/>
        <end position="20"/>
    </location>
</feature>